<evidence type="ECO:0000256" key="3">
    <source>
        <dbReference type="ARBA" id="ARBA00022679"/>
    </source>
</evidence>
<dbReference type="CDD" id="cd08217">
    <property type="entry name" value="STKc_Nek2"/>
    <property type="match status" value="1"/>
</dbReference>
<dbReference type="Gene3D" id="1.10.510.10">
    <property type="entry name" value="Transferase(Phosphotransferase) domain 1"/>
    <property type="match status" value="1"/>
</dbReference>
<dbReference type="PROSITE" id="PS00107">
    <property type="entry name" value="PROTEIN_KINASE_ATP"/>
    <property type="match status" value="1"/>
</dbReference>
<sequence length="465" mass="54403">MSNEYEPLEIIGKGSYGTVRKVQHRQTRSICVRKEIEYKQMNNHERNQIISELRILKELKNKHIVRYFKHEHVSSQKSIHIYMEYCSGGDLAKYIRQYKSTSTQVPEEFIWQVLVQMLNALYRCHYGCDVDKVNLFKSSPTTPQINSDSVIIHRDIKPDNIFIENDVLKLGDFGLAKMLTTQNDFAKTYVGTPYYMSPEVLMDEPYSPVCDIWSLGCVLYEMCQLSPPFQAKTHLQLQSKIKRGVIPNLPESYSLQLRSIIKECITVDPKSRPSCYDLINSLSIKFLRKEMELNEYNRNLTQLKMELINKHEELKKKEQFLASLDAEVKQRETYCQVQESKFKEKEISLTKLENSMIGEFNLKKQALDLEAKEVRLNYQKEFWSVVEKAVDKEVAERMKSRPRGPQHLNDLAADNGSNILRTKNLNLYAESPTPISPQFNAGHKFRVTDEYERTRNAEVRKYRVN</sequence>
<protein>
    <recommendedName>
        <fullName evidence="2">non-specific serine/threonine protein kinase</fullName>
        <ecNumber evidence="2">2.7.11.1</ecNumber>
    </recommendedName>
</protein>
<accession>A0ABP0ZPB2</accession>
<evidence type="ECO:0000256" key="5">
    <source>
        <dbReference type="ARBA" id="ARBA00022777"/>
    </source>
</evidence>
<dbReference type="SMART" id="SM00220">
    <property type="entry name" value="S_TKc"/>
    <property type="match status" value="1"/>
</dbReference>
<name>A0ABP0ZPB2_9ASCO</name>
<dbReference type="RefSeq" id="XP_066830916.1">
    <property type="nucleotide sequence ID" value="XM_066974147.1"/>
</dbReference>
<evidence type="ECO:0000313" key="12">
    <source>
        <dbReference type="Proteomes" id="UP001497383"/>
    </source>
</evidence>
<reference evidence="11 12" key="1">
    <citation type="submission" date="2024-03" db="EMBL/GenBank/DDBJ databases">
        <authorList>
            <person name="Brejova B."/>
        </authorList>
    </citation>
    <scope>NUCLEOTIDE SEQUENCE [LARGE SCALE GENOMIC DNA]</scope>
    <source>
        <strain evidence="11 12">CBS 14171</strain>
    </source>
</reference>
<keyword evidence="9" id="KW-0175">Coiled coil</keyword>
<feature type="coiled-coil region" evidence="9">
    <location>
        <begin position="286"/>
        <end position="317"/>
    </location>
</feature>
<dbReference type="PANTHER" id="PTHR43671">
    <property type="entry name" value="SERINE/THREONINE-PROTEIN KINASE NEK"/>
    <property type="match status" value="1"/>
</dbReference>
<dbReference type="EC" id="2.7.11.1" evidence="2"/>
<gene>
    <name evidence="11" type="ORF">LODBEIA_P39780</name>
</gene>
<keyword evidence="4 7" id="KW-0547">Nucleotide-binding</keyword>
<dbReference type="EMBL" id="OZ022409">
    <property type="protein sequence ID" value="CAK9439878.1"/>
    <property type="molecule type" value="Genomic_DNA"/>
</dbReference>
<dbReference type="InterPro" id="IPR008271">
    <property type="entry name" value="Ser/Thr_kinase_AS"/>
</dbReference>
<dbReference type="SUPFAM" id="SSF56112">
    <property type="entry name" value="Protein kinase-like (PK-like)"/>
    <property type="match status" value="1"/>
</dbReference>
<dbReference type="Pfam" id="PF00069">
    <property type="entry name" value="Pkinase"/>
    <property type="match status" value="1"/>
</dbReference>
<evidence type="ECO:0000256" key="6">
    <source>
        <dbReference type="ARBA" id="ARBA00022840"/>
    </source>
</evidence>
<dbReference type="InterPro" id="IPR017441">
    <property type="entry name" value="Protein_kinase_ATP_BS"/>
</dbReference>
<dbReference type="PROSITE" id="PS00108">
    <property type="entry name" value="PROTEIN_KINASE_ST"/>
    <property type="match status" value="1"/>
</dbReference>
<keyword evidence="5" id="KW-0418">Kinase</keyword>
<evidence type="ECO:0000259" key="10">
    <source>
        <dbReference type="PROSITE" id="PS50011"/>
    </source>
</evidence>
<dbReference type="PANTHER" id="PTHR43671:SF13">
    <property type="entry name" value="SERINE_THREONINE-PROTEIN KINASE NEK2"/>
    <property type="match status" value="1"/>
</dbReference>
<feature type="domain" description="Protein kinase" evidence="10">
    <location>
        <begin position="5"/>
        <end position="287"/>
    </location>
</feature>
<dbReference type="InterPro" id="IPR000719">
    <property type="entry name" value="Prot_kinase_dom"/>
</dbReference>
<comment type="similarity">
    <text evidence="1">Belongs to the protein kinase superfamily. NEK Ser/Thr protein kinase family. NIMA subfamily.</text>
</comment>
<evidence type="ECO:0000256" key="2">
    <source>
        <dbReference type="ARBA" id="ARBA00012513"/>
    </source>
</evidence>
<dbReference type="PROSITE" id="PS50011">
    <property type="entry name" value="PROTEIN_KINASE_DOM"/>
    <property type="match status" value="1"/>
</dbReference>
<keyword evidence="6 7" id="KW-0067">ATP-binding</keyword>
<dbReference type="InterPro" id="IPR011009">
    <property type="entry name" value="Kinase-like_dom_sf"/>
</dbReference>
<dbReference type="InterPro" id="IPR050660">
    <property type="entry name" value="NEK_Ser/Thr_kinase"/>
</dbReference>
<evidence type="ECO:0000256" key="1">
    <source>
        <dbReference type="ARBA" id="ARBA00010886"/>
    </source>
</evidence>
<evidence type="ECO:0000256" key="9">
    <source>
        <dbReference type="SAM" id="Coils"/>
    </source>
</evidence>
<dbReference type="GeneID" id="92209174"/>
<evidence type="ECO:0000313" key="11">
    <source>
        <dbReference type="EMBL" id="CAK9439878.1"/>
    </source>
</evidence>
<feature type="binding site" evidence="7">
    <location>
        <position position="34"/>
    </location>
    <ligand>
        <name>ATP</name>
        <dbReference type="ChEBI" id="CHEBI:30616"/>
    </ligand>
</feature>
<proteinExistence type="inferred from homology"/>
<dbReference type="Gene3D" id="3.30.200.20">
    <property type="entry name" value="Phosphorylase Kinase, domain 1"/>
    <property type="match status" value="1"/>
</dbReference>
<evidence type="ECO:0000256" key="4">
    <source>
        <dbReference type="ARBA" id="ARBA00022741"/>
    </source>
</evidence>
<dbReference type="Proteomes" id="UP001497383">
    <property type="component" value="Chromosome 5"/>
</dbReference>
<keyword evidence="3" id="KW-0808">Transferase</keyword>
<keyword evidence="8" id="KW-0723">Serine/threonine-protein kinase</keyword>
<organism evidence="11 12">
    <name type="scientific">Lodderomyces beijingensis</name>
    <dbReference type="NCBI Taxonomy" id="1775926"/>
    <lineage>
        <taxon>Eukaryota</taxon>
        <taxon>Fungi</taxon>
        <taxon>Dikarya</taxon>
        <taxon>Ascomycota</taxon>
        <taxon>Saccharomycotina</taxon>
        <taxon>Pichiomycetes</taxon>
        <taxon>Debaryomycetaceae</taxon>
        <taxon>Candida/Lodderomyces clade</taxon>
        <taxon>Lodderomyces</taxon>
    </lineage>
</organism>
<keyword evidence="12" id="KW-1185">Reference proteome</keyword>
<evidence type="ECO:0000256" key="8">
    <source>
        <dbReference type="RuleBase" id="RU000304"/>
    </source>
</evidence>
<evidence type="ECO:0000256" key="7">
    <source>
        <dbReference type="PROSITE-ProRule" id="PRU10141"/>
    </source>
</evidence>